<accession>A0AAN6LZK4</accession>
<proteinExistence type="predicted"/>
<protein>
    <submittedName>
        <fullName evidence="2">Uncharacterized protein</fullName>
    </submittedName>
</protein>
<feature type="chain" id="PRO_5042883086" evidence="1">
    <location>
        <begin position="20"/>
        <end position="148"/>
    </location>
</feature>
<dbReference type="EMBL" id="WVTA01000005">
    <property type="protein sequence ID" value="KAK3209668.1"/>
    <property type="molecule type" value="Genomic_DNA"/>
</dbReference>
<name>A0AAN6LZK4_9PLEO</name>
<dbReference type="AlphaFoldDB" id="A0AAN6LZK4"/>
<keyword evidence="3" id="KW-1185">Reference proteome</keyword>
<organism evidence="2 3">
    <name type="scientific">Pseudopithomyces chartarum</name>
    <dbReference type="NCBI Taxonomy" id="1892770"/>
    <lineage>
        <taxon>Eukaryota</taxon>
        <taxon>Fungi</taxon>
        <taxon>Dikarya</taxon>
        <taxon>Ascomycota</taxon>
        <taxon>Pezizomycotina</taxon>
        <taxon>Dothideomycetes</taxon>
        <taxon>Pleosporomycetidae</taxon>
        <taxon>Pleosporales</taxon>
        <taxon>Massarineae</taxon>
        <taxon>Didymosphaeriaceae</taxon>
        <taxon>Pseudopithomyces</taxon>
    </lineage>
</organism>
<feature type="signal peptide" evidence="1">
    <location>
        <begin position="1"/>
        <end position="19"/>
    </location>
</feature>
<evidence type="ECO:0000313" key="2">
    <source>
        <dbReference type="EMBL" id="KAK3209668.1"/>
    </source>
</evidence>
<gene>
    <name evidence="2" type="ORF">GRF29_44g297803</name>
</gene>
<evidence type="ECO:0000313" key="3">
    <source>
        <dbReference type="Proteomes" id="UP001280581"/>
    </source>
</evidence>
<sequence length="148" mass="16785">MHILLLPVISMCLIELSISHPLESDIHPFNYEGARKYLHARNSEIAMPMGHPGGFWGCYLRHWEGGCKWWPAHDGCQNAILKNEDGNMVDVITSFGPDEGTLCNVYGKANCLDVEWPFDYKRTPDDSFGFPGTDDPVYNAMSFKCWKV</sequence>
<comment type="caution">
    <text evidence="2">The sequence shown here is derived from an EMBL/GenBank/DDBJ whole genome shotgun (WGS) entry which is preliminary data.</text>
</comment>
<reference evidence="2 3" key="1">
    <citation type="submission" date="2021-02" db="EMBL/GenBank/DDBJ databases">
        <title>Genome assembly of Pseudopithomyces chartarum.</title>
        <authorList>
            <person name="Jauregui R."/>
            <person name="Singh J."/>
            <person name="Voisey C."/>
        </authorList>
    </citation>
    <scope>NUCLEOTIDE SEQUENCE [LARGE SCALE GENOMIC DNA]</scope>
    <source>
        <strain evidence="2 3">AGR01</strain>
    </source>
</reference>
<keyword evidence="1" id="KW-0732">Signal</keyword>
<dbReference type="Proteomes" id="UP001280581">
    <property type="component" value="Unassembled WGS sequence"/>
</dbReference>
<evidence type="ECO:0000256" key="1">
    <source>
        <dbReference type="SAM" id="SignalP"/>
    </source>
</evidence>